<protein>
    <recommendedName>
        <fullName evidence="4">Methyltransferase type 11 domain-containing protein</fullName>
    </recommendedName>
</protein>
<evidence type="ECO:0000313" key="6">
    <source>
        <dbReference type="Proteomes" id="UP000011602"/>
    </source>
</evidence>
<reference evidence="5 6" key="1">
    <citation type="journal article" date="2014" name="PLoS Genet.">
        <title>Phylogenetically driven sequencing of extremely halophilic archaea reveals strategies for static and dynamic osmo-response.</title>
        <authorList>
            <person name="Becker E.A."/>
            <person name="Seitzer P.M."/>
            <person name="Tritt A."/>
            <person name="Larsen D."/>
            <person name="Krusor M."/>
            <person name="Yao A.I."/>
            <person name="Wu D."/>
            <person name="Madern D."/>
            <person name="Eisen J.A."/>
            <person name="Darling A.E."/>
            <person name="Facciotti M.T."/>
        </authorList>
    </citation>
    <scope>NUCLEOTIDE SEQUENCE [LARGE SCALE GENOMIC DNA]</scope>
    <source>
        <strain evidence="5 6">JCM 12255</strain>
    </source>
</reference>
<dbReference type="AlphaFoldDB" id="L9XH06"/>
<dbReference type="Gene3D" id="3.40.50.150">
    <property type="entry name" value="Vaccinia Virus protein VP39"/>
    <property type="match status" value="1"/>
</dbReference>
<gene>
    <name evidence="5" type="ORF">C493_04503</name>
</gene>
<dbReference type="eggNOG" id="arCOG01773">
    <property type="taxonomic scope" value="Archaea"/>
</dbReference>
<evidence type="ECO:0000256" key="2">
    <source>
        <dbReference type="ARBA" id="ARBA00022679"/>
    </source>
</evidence>
<dbReference type="PANTHER" id="PTHR43464">
    <property type="entry name" value="METHYLTRANSFERASE"/>
    <property type="match status" value="1"/>
</dbReference>
<dbReference type="GO" id="GO:0008757">
    <property type="term" value="F:S-adenosylmethionine-dependent methyltransferase activity"/>
    <property type="evidence" value="ECO:0007669"/>
    <property type="project" value="InterPro"/>
</dbReference>
<dbReference type="GO" id="GO:0032259">
    <property type="term" value="P:methylation"/>
    <property type="evidence" value="ECO:0007669"/>
    <property type="project" value="UniProtKB-KW"/>
</dbReference>
<comment type="caution">
    <text evidence="5">The sequence shown here is derived from an EMBL/GenBank/DDBJ whole genome shotgun (WGS) entry which is preliminary data.</text>
</comment>
<name>L9XH06_9EURY</name>
<dbReference type="RefSeq" id="WP_007258208.1">
    <property type="nucleotide sequence ID" value="NZ_AOHZ01000020.1"/>
</dbReference>
<dbReference type="PATRIC" id="fig|1227499.3.peg.923"/>
<dbReference type="STRING" id="1227499.C493_04503"/>
<evidence type="ECO:0000256" key="3">
    <source>
        <dbReference type="ARBA" id="ARBA00022691"/>
    </source>
</evidence>
<dbReference type="Pfam" id="PF08241">
    <property type="entry name" value="Methyltransf_11"/>
    <property type="match status" value="1"/>
</dbReference>
<dbReference type="PANTHER" id="PTHR43464:SF19">
    <property type="entry name" value="UBIQUINONE BIOSYNTHESIS O-METHYLTRANSFERASE, MITOCHONDRIAL"/>
    <property type="match status" value="1"/>
</dbReference>
<dbReference type="InterPro" id="IPR029063">
    <property type="entry name" value="SAM-dependent_MTases_sf"/>
</dbReference>
<sequence length="254" mass="28563">MNETTVSHYFDAQANAYSVEVDIDEMETVPLVDECIDDRCTEGDRLLEIGCGNGQLLEYVLEYTDVTDAVGIDVSTEMLPDPHDDVRAQYLHASATDLPLPFERESFDFVVLSDVLHHLVGPTRSESKRRAQAALVEATNLLRPDGYLIVKEIYYESPLGPDSLTSHLIFFGLKHGSRLVSRIERQALPGLLVSFYTRDELLALLRQSGAKPIRWSLESGPDGSTLQHLLTGESGCIRLYARKTTRDERRTEHR</sequence>
<proteinExistence type="predicted"/>
<keyword evidence="2" id="KW-0808">Transferase</keyword>
<feature type="domain" description="Methyltransferase type 11" evidence="4">
    <location>
        <begin position="47"/>
        <end position="150"/>
    </location>
</feature>
<keyword evidence="1" id="KW-0489">Methyltransferase</keyword>
<dbReference type="OrthoDB" id="11691at2157"/>
<keyword evidence="3" id="KW-0949">S-adenosyl-L-methionine</keyword>
<evidence type="ECO:0000313" key="5">
    <source>
        <dbReference type="EMBL" id="ELY59963.1"/>
    </source>
</evidence>
<dbReference type="EMBL" id="AOHZ01000020">
    <property type="protein sequence ID" value="ELY59963.1"/>
    <property type="molecule type" value="Genomic_DNA"/>
</dbReference>
<dbReference type="InterPro" id="IPR013216">
    <property type="entry name" value="Methyltransf_11"/>
</dbReference>
<evidence type="ECO:0000256" key="1">
    <source>
        <dbReference type="ARBA" id="ARBA00022603"/>
    </source>
</evidence>
<organism evidence="5 6">
    <name type="scientific">Natronolimnohabitans innermongolicus JCM 12255</name>
    <dbReference type="NCBI Taxonomy" id="1227499"/>
    <lineage>
        <taxon>Archaea</taxon>
        <taxon>Methanobacteriati</taxon>
        <taxon>Methanobacteriota</taxon>
        <taxon>Stenosarchaea group</taxon>
        <taxon>Halobacteria</taxon>
        <taxon>Halobacteriales</taxon>
        <taxon>Natrialbaceae</taxon>
        <taxon>Natronolimnohabitans</taxon>
    </lineage>
</organism>
<dbReference type="CDD" id="cd02440">
    <property type="entry name" value="AdoMet_MTases"/>
    <property type="match status" value="1"/>
</dbReference>
<dbReference type="Proteomes" id="UP000011602">
    <property type="component" value="Unassembled WGS sequence"/>
</dbReference>
<evidence type="ECO:0000259" key="4">
    <source>
        <dbReference type="Pfam" id="PF08241"/>
    </source>
</evidence>
<keyword evidence="6" id="KW-1185">Reference proteome</keyword>
<dbReference type="SUPFAM" id="SSF53335">
    <property type="entry name" value="S-adenosyl-L-methionine-dependent methyltransferases"/>
    <property type="match status" value="1"/>
</dbReference>
<accession>L9XH06</accession>